<dbReference type="Pfam" id="PF03372">
    <property type="entry name" value="Exo_endo_phos"/>
    <property type="match status" value="1"/>
</dbReference>
<evidence type="ECO:0000313" key="3">
    <source>
        <dbReference type="EMBL" id="AUM73748.1"/>
    </source>
</evidence>
<dbReference type="InterPro" id="IPR005135">
    <property type="entry name" value="Endo/exonuclease/phosphatase"/>
</dbReference>
<keyword evidence="3" id="KW-0255">Endonuclease</keyword>
<evidence type="ECO:0000259" key="2">
    <source>
        <dbReference type="Pfam" id="PF03372"/>
    </source>
</evidence>
<dbReference type="InterPro" id="IPR036691">
    <property type="entry name" value="Endo/exonu/phosph_ase_sf"/>
</dbReference>
<name>A0A2K9MDN8_9RHOB</name>
<dbReference type="Proteomes" id="UP000234882">
    <property type="component" value="Chromosome"/>
</dbReference>
<organism evidence="3 4">
    <name type="scientific">Paracoccus jeotgali</name>
    <dbReference type="NCBI Taxonomy" id="2065379"/>
    <lineage>
        <taxon>Bacteria</taxon>
        <taxon>Pseudomonadati</taxon>
        <taxon>Pseudomonadota</taxon>
        <taxon>Alphaproteobacteria</taxon>
        <taxon>Rhodobacterales</taxon>
        <taxon>Paracoccaceae</taxon>
        <taxon>Paracoccus</taxon>
    </lineage>
</organism>
<keyword evidence="1" id="KW-0472">Membrane</keyword>
<sequence length="358" mass="40188">MMLTVLTLLLWLLALILMAVTLLPMLGTKSGIIRMMDFPRLQIAFAAAAVLVMAAATPMPGRVLIPLAMLAVCGYQLWRILPYTILARTELRLAPNAEDAVRILSVNVLMENDRHADLAGIIADFDPHILLLMETDEAWVSALEPLLARYETVIREPRDDHYGMIFATRLQVDEARVMHLTVDETPSIFAQLNDPQGRCFRFVGLHPKPPLPGEGTEDRDAQILYAARFARKANVPLVATGDFNDVAWSDTSQTFKHVGRYLDPRIGRGLYASFDATKPYLRFPIDQFYVSREVAVVSLKRLSFFGSDHFPMAATVRFDANLAETLNEAPRQISDEEEALIKQSVDRTRDELGHVKLN</sequence>
<dbReference type="OrthoDB" id="9796594at2"/>
<dbReference type="Gene3D" id="3.60.10.10">
    <property type="entry name" value="Endonuclease/exonuclease/phosphatase"/>
    <property type="match status" value="1"/>
</dbReference>
<gene>
    <name evidence="3" type="ORF">CYR75_05135</name>
</gene>
<keyword evidence="3" id="KW-0378">Hydrolase</keyword>
<keyword evidence="1" id="KW-0812">Transmembrane</keyword>
<keyword evidence="3" id="KW-0540">Nuclease</keyword>
<protein>
    <submittedName>
        <fullName evidence="3">Endonuclease</fullName>
    </submittedName>
</protein>
<dbReference type="GO" id="GO:0004519">
    <property type="term" value="F:endonuclease activity"/>
    <property type="evidence" value="ECO:0007669"/>
    <property type="project" value="UniProtKB-KW"/>
</dbReference>
<reference evidence="4" key="1">
    <citation type="submission" date="2017-12" db="EMBL/GenBank/DDBJ databases">
        <title>Genomic analysis of Paracoccus sp. CBA4604.</title>
        <authorList>
            <person name="Roh S.W."/>
            <person name="Kim J.Y."/>
            <person name="Kim J.S."/>
        </authorList>
    </citation>
    <scope>NUCLEOTIDE SEQUENCE [LARGE SCALE GENOMIC DNA]</scope>
    <source>
        <strain evidence="4">CBA4604</strain>
    </source>
</reference>
<feature type="transmembrane region" description="Helical" evidence="1">
    <location>
        <begin position="6"/>
        <end position="26"/>
    </location>
</feature>
<proteinExistence type="predicted"/>
<evidence type="ECO:0000313" key="4">
    <source>
        <dbReference type="Proteomes" id="UP000234882"/>
    </source>
</evidence>
<accession>A0A2K9MDN8</accession>
<keyword evidence="1" id="KW-1133">Transmembrane helix</keyword>
<dbReference type="EMBL" id="CP025583">
    <property type="protein sequence ID" value="AUM73748.1"/>
    <property type="molecule type" value="Genomic_DNA"/>
</dbReference>
<evidence type="ECO:0000256" key="1">
    <source>
        <dbReference type="SAM" id="Phobius"/>
    </source>
</evidence>
<dbReference type="RefSeq" id="WP_101499102.1">
    <property type="nucleotide sequence ID" value="NZ_CP025583.1"/>
</dbReference>
<feature type="domain" description="Endonuclease/exonuclease/phosphatase" evidence="2">
    <location>
        <begin position="104"/>
        <end position="309"/>
    </location>
</feature>
<dbReference type="AlphaFoldDB" id="A0A2K9MDN8"/>
<feature type="transmembrane region" description="Helical" evidence="1">
    <location>
        <begin position="38"/>
        <end position="57"/>
    </location>
</feature>
<dbReference type="SUPFAM" id="SSF56219">
    <property type="entry name" value="DNase I-like"/>
    <property type="match status" value="1"/>
</dbReference>
<keyword evidence="4" id="KW-1185">Reference proteome</keyword>
<dbReference type="KEGG" id="paru:CYR75_05135"/>